<sequence>MTDVTLYGLPPTTNTRTAQMVLAAKGVPYRLEVPDTRGEAYTALHPFRKVPALRHGALSLFEALAIATYVDEAFDGPALRPEDPAARAVMMQWISATCDYVYDAAIKRCVIERIVKPAVGGTTDEAVIAAALPDVGHALDVIDRALEGRAYLAGDAVSLADFFLAPIHVYLAATPEGQGMLPVRGNLQRWAERMADTPDFAQINAMG</sequence>
<gene>
    <name evidence="6" type="ORF">AB2B41_14585</name>
</gene>
<dbReference type="PANTHER" id="PTHR43900">
    <property type="entry name" value="GLUTATHIONE S-TRANSFERASE RHO"/>
    <property type="match status" value="1"/>
</dbReference>
<dbReference type="PROSITE" id="PS50405">
    <property type="entry name" value="GST_CTER"/>
    <property type="match status" value="1"/>
</dbReference>
<evidence type="ECO:0000259" key="5">
    <source>
        <dbReference type="PROSITE" id="PS50405"/>
    </source>
</evidence>
<comment type="caution">
    <text evidence="6">The sequence shown here is derived from an EMBL/GenBank/DDBJ whole genome shotgun (WGS) entry which is preliminary data.</text>
</comment>
<proteinExistence type="inferred from homology"/>
<dbReference type="EMBL" id="JBFNXX010000011">
    <property type="protein sequence ID" value="MEW9920838.1"/>
    <property type="molecule type" value="Genomic_DNA"/>
</dbReference>
<accession>A0ABV3RQJ6</accession>
<evidence type="ECO:0000256" key="3">
    <source>
        <dbReference type="RuleBase" id="RU003494"/>
    </source>
</evidence>
<keyword evidence="2" id="KW-0808">Transferase</keyword>
<evidence type="ECO:0000313" key="7">
    <source>
        <dbReference type="Proteomes" id="UP001556098"/>
    </source>
</evidence>
<protein>
    <recommendedName>
        <fullName evidence="1">glutathione transferase</fullName>
        <ecNumber evidence="1">2.5.1.18</ecNumber>
    </recommendedName>
</protein>
<evidence type="ECO:0000259" key="4">
    <source>
        <dbReference type="PROSITE" id="PS50404"/>
    </source>
</evidence>
<dbReference type="Proteomes" id="UP001556098">
    <property type="component" value="Unassembled WGS sequence"/>
</dbReference>
<dbReference type="Gene3D" id="3.40.30.10">
    <property type="entry name" value="Glutaredoxin"/>
    <property type="match status" value="1"/>
</dbReference>
<dbReference type="SUPFAM" id="SSF52833">
    <property type="entry name" value="Thioredoxin-like"/>
    <property type="match status" value="1"/>
</dbReference>
<feature type="domain" description="GST N-terminal" evidence="4">
    <location>
        <begin position="2"/>
        <end position="78"/>
    </location>
</feature>
<dbReference type="SUPFAM" id="SSF47616">
    <property type="entry name" value="GST C-terminal domain-like"/>
    <property type="match status" value="1"/>
</dbReference>
<name>A0ABV3RQJ6_9RHOB</name>
<reference evidence="6 7" key="1">
    <citation type="submission" date="2024-07" db="EMBL/GenBank/DDBJ databases">
        <title>Marimonas sp.nov., isolated from tidal-flat sediment.</title>
        <authorList>
            <person name="Jayan J.N."/>
            <person name="Lee S.S."/>
        </authorList>
    </citation>
    <scope>NUCLEOTIDE SEQUENCE [LARGE SCALE GENOMIC DNA]</scope>
    <source>
        <strain evidence="6 7">MJW-29</strain>
    </source>
</reference>
<dbReference type="InterPro" id="IPR036249">
    <property type="entry name" value="Thioredoxin-like_sf"/>
</dbReference>
<dbReference type="InterPro" id="IPR040079">
    <property type="entry name" value="Glutathione_S-Trfase"/>
</dbReference>
<dbReference type="InterPro" id="IPR036282">
    <property type="entry name" value="Glutathione-S-Trfase_C_sf"/>
</dbReference>
<dbReference type="EC" id="2.5.1.18" evidence="1"/>
<comment type="similarity">
    <text evidence="3">Belongs to the GST superfamily.</text>
</comment>
<dbReference type="Pfam" id="PF00043">
    <property type="entry name" value="GST_C"/>
    <property type="match status" value="1"/>
</dbReference>
<dbReference type="InterPro" id="IPR004046">
    <property type="entry name" value="GST_C"/>
</dbReference>
<dbReference type="InterPro" id="IPR004045">
    <property type="entry name" value="Glutathione_S-Trfase_N"/>
</dbReference>
<evidence type="ECO:0000256" key="2">
    <source>
        <dbReference type="ARBA" id="ARBA00022679"/>
    </source>
</evidence>
<feature type="domain" description="GST C-terminal" evidence="5">
    <location>
        <begin position="83"/>
        <end position="207"/>
    </location>
</feature>
<evidence type="ECO:0000256" key="1">
    <source>
        <dbReference type="ARBA" id="ARBA00012452"/>
    </source>
</evidence>
<dbReference type="Pfam" id="PF02798">
    <property type="entry name" value="GST_N"/>
    <property type="match status" value="1"/>
</dbReference>
<dbReference type="PANTHER" id="PTHR43900:SF3">
    <property type="entry name" value="GLUTATHIONE S-TRANSFERASE RHO"/>
    <property type="match status" value="1"/>
</dbReference>
<evidence type="ECO:0000313" key="6">
    <source>
        <dbReference type="EMBL" id="MEW9920838.1"/>
    </source>
</evidence>
<dbReference type="SFLD" id="SFLDG00358">
    <property type="entry name" value="Main_(cytGST)"/>
    <property type="match status" value="1"/>
</dbReference>
<dbReference type="PROSITE" id="PS50404">
    <property type="entry name" value="GST_NTER"/>
    <property type="match status" value="1"/>
</dbReference>
<organism evidence="6 7">
    <name type="scientific">Sulfitobacter sediminis</name>
    <dbReference type="NCBI Taxonomy" id="3234186"/>
    <lineage>
        <taxon>Bacteria</taxon>
        <taxon>Pseudomonadati</taxon>
        <taxon>Pseudomonadota</taxon>
        <taxon>Alphaproteobacteria</taxon>
        <taxon>Rhodobacterales</taxon>
        <taxon>Roseobacteraceae</taxon>
        <taxon>Sulfitobacter</taxon>
    </lineage>
</organism>
<dbReference type="InterPro" id="IPR010987">
    <property type="entry name" value="Glutathione-S-Trfase_C-like"/>
</dbReference>
<dbReference type="Gene3D" id="1.20.1050.10">
    <property type="match status" value="1"/>
</dbReference>
<dbReference type="SFLD" id="SFLDS00019">
    <property type="entry name" value="Glutathione_Transferase_(cytos"/>
    <property type="match status" value="1"/>
</dbReference>
<keyword evidence="7" id="KW-1185">Reference proteome</keyword>
<dbReference type="RefSeq" id="WP_367878542.1">
    <property type="nucleotide sequence ID" value="NZ_JBFNXX010000011.1"/>
</dbReference>